<feature type="domain" description="U4/U6.U5 small nuclear ribonucleoprotein 27kDa protein" evidence="9">
    <location>
        <begin position="135"/>
        <end position="174"/>
    </location>
</feature>
<dbReference type="EMBL" id="JAMYWD010000003">
    <property type="protein sequence ID" value="KAJ4977220.1"/>
    <property type="molecule type" value="Genomic_DNA"/>
</dbReference>
<feature type="region of interest" description="Disordered" evidence="8">
    <location>
        <begin position="114"/>
        <end position="136"/>
    </location>
</feature>
<keyword evidence="6" id="KW-0508">mRNA splicing</keyword>
<evidence type="ECO:0000313" key="11">
    <source>
        <dbReference type="Proteomes" id="UP001141806"/>
    </source>
</evidence>
<evidence type="ECO:0000256" key="5">
    <source>
        <dbReference type="ARBA" id="ARBA00022664"/>
    </source>
</evidence>
<comment type="subcellular location">
    <subcellularLocation>
        <location evidence="2">Nucleus</location>
    </subcellularLocation>
</comment>
<comment type="similarity">
    <text evidence="3">Belongs to the SNUT3 family.</text>
</comment>
<name>A0A9Q0QZD1_9MAGN</name>
<protein>
    <recommendedName>
        <fullName evidence="9">U4/U6.U5 small nuclear ribonucleoprotein 27kDa protein domain-containing protein</fullName>
    </recommendedName>
</protein>
<evidence type="ECO:0000256" key="6">
    <source>
        <dbReference type="ARBA" id="ARBA00023187"/>
    </source>
</evidence>
<dbReference type="OrthoDB" id="21368at2759"/>
<dbReference type="PANTHER" id="PTHR31077:SF1">
    <property type="entry name" value="U4_U6.U5 SMALL NUCLEAR RIBONUCLEOPROTEIN 27 KDA PROTEIN"/>
    <property type="match status" value="1"/>
</dbReference>
<keyword evidence="7" id="KW-0539">Nucleus</keyword>
<dbReference type="PANTHER" id="PTHR31077">
    <property type="entry name" value="U4/U6.U5 SMALL NUCLEAR RIBONUCLEOPROTEIN 27 KDA PROTEIN"/>
    <property type="match status" value="1"/>
</dbReference>
<gene>
    <name evidence="10" type="ORF">NE237_002326</name>
</gene>
<comment type="subunit">
    <text evidence="4">Part of a tri-snRNP complex.</text>
</comment>
<reference evidence="10" key="1">
    <citation type="journal article" date="2023" name="Plant J.">
        <title>The genome of the king protea, Protea cynaroides.</title>
        <authorList>
            <person name="Chang J."/>
            <person name="Duong T.A."/>
            <person name="Schoeman C."/>
            <person name="Ma X."/>
            <person name="Roodt D."/>
            <person name="Barker N."/>
            <person name="Li Z."/>
            <person name="Van de Peer Y."/>
            <person name="Mizrachi E."/>
        </authorList>
    </citation>
    <scope>NUCLEOTIDE SEQUENCE</scope>
    <source>
        <tissue evidence="10">Young leaves</tissue>
    </source>
</reference>
<evidence type="ECO:0000256" key="4">
    <source>
        <dbReference type="ARBA" id="ARBA00011825"/>
    </source>
</evidence>
<keyword evidence="11" id="KW-1185">Reference proteome</keyword>
<dbReference type="GO" id="GO:0008380">
    <property type="term" value="P:RNA splicing"/>
    <property type="evidence" value="ECO:0007669"/>
    <property type="project" value="UniProtKB-KW"/>
</dbReference>
<dbReference type="Pfam" id="PF08648">
    <property type="entry name" value="SNRNP27"/>
    <property type="match status" value="1"/>
</dbReference>
<organism evidence="10 11">
    <name type="scientific">Protea cynaroides</name>
    <dbReference type="NCBI Taxonomy" id="273540"/>
    <lineage>
        <taxon>Eukaryota</taxon>
        <taxon>Viridiplantae</taxon>
        <taxon>Streptophyta</taxon>
        <taxon>Embryophyta</taxon>
        <taxon>Tracheophyta</taxon>
        <taxon>Spermatophyta</taxon>
        <taxon>Magnoliopsida</taxon>
        <taxon>Proteales</taxon>
        <taxon>Proteaceae</taxon>
        <taxon>Protea</taxon>
    </lineage>
</organism>
<comment type="caution">
    <text evidence="10">The sequence shown here is derived from an EMBL/GenBank/DDBJ whole genome shotgun (WGS) entry which is preliminary data.</text>
</comment>
<dbReference type="Proteomes" id="UP001141806">
    <property type="component" value="Unassembled WGS sequence"/>
</dbReference>
<keyword evidence="5" id="KW-0507">mRNA processing</keyword>
<sequence>MEEEGLVGNGVQWEEDGVGRKAGDKGSGITMGEAMVEWVVGVEEEEDRQKACSIQPSMVVTLRTNSLRAVCRESNFSPWSVAVSPKALTESSSSSKIISLQLVSEFVDCIARERRQKQSEAPSDTTGGGAEVDRDEIEMMKKLGIPLRFDPTKGKLVPGADVSGVRAVTKRQPR</sequence>
<comment type="function">
    <text evidence="1">May play a role in mRNA splicing.</text>
</comment>
<evidence type="ECO:0000256" key="7">
    <source>
        <dbReference type="ARBA" id="ARBA00023242"/>
    </source>
</evidence>
<evidence type="ECO:0000256" key="1">
    <source>
        <dbReference type="ARBA" id="ARBA00003632"/>
    </source>
</evidence>
<evidence type="ECO:0000256" key="8">
    <source>
        <dbReference type="SAM" id="MobiDB-lite"/>
    </source>
</evidence>
<dbReference type="GO" id="GO:0006397">
    <property type="term" value="P:mRNA processing"/>
    <property type="evidence" value="ECO:0007669"/>
    <property type="project" value="UniProtKB-KW"/>
</dbReference>
<accession>A0A9Q0QZD1</accession>
<dbReference type="InterPro" id="IPR013957">
    <property type="entry name" value="SNRNP27"/>
</dbReference>
<evidence type="ECO:0000256" key="3">
    <source>
        <dbReference type="ARBA" id="ARBA00008218"/>
    </source>
</evidence>
<dbReference type="AlphaFoldDB" id="A0A9Q0QZD1"/>
<proteinExistence type="inferred from homology"/>
<evidence type="ECO:0000313" key="10">
    <source>
        <dbReference type="EMBL" id="KAJ4977220.1"/>
    </source>
</evidence>
<dbReference type="GO" id="GO:0071011">
    <property type="term" value="C:precatalytic spliceosome"/>
    <property type="evidence" value="ECO:0007669"/>
    <property type="project" value="TreeGrafter"/>
</dbReference>
<evidence type="ECO:0000259" key="9">
    <source>
        <dbReference type="Pfam" id="PF08648"/>
    </source>
</evidence>
<evidence type="ECO:0000256" key="2">
    <source>
        <dbReference type="ARBA" id="ARBA00004123"/>
    </source>
</evidence>